<dbReference type="GO" id="GO:0003676">
    <property type="term" value="F:nucleic acid binding"/>
    <property type="evidence" value="ECO:0007669"/>
    <property type="project" value="InterPro"/>
</dbReference>
<dbReference type="InterPro" id="IPR052338">
    <property type="entry name" value="Transposase_5"/>
</dbReference>
<evidence type="ECO:0000313" key="1">
    <source>
        <dbReference type="Ensembl" id="ENSLBEP00000002818.1"/>
    </source>
</evidence>
<dbReference type="InParanoid" id="A0A3Q3E715"/>
<keyword evidence="2" id="KW-1185">Reference proteome</keyword>
<evidence type="ECO:0008006" key="3">
    <source>
        <dbReference type="Google" id="ProtNLM"/>
    </source>
</evidence>
<dbReference type="PANTHER" id="PTHR23022:SF135">
    <property type="entry name" value="SI:DKEY-77F5.3"/>
    <property type="match status" value="1"/>
</dbReference>
<dbReference type="STRING" id="56723.ENSLBEP00000002818"/>
<dbReference type="Ensembl" id="ENSLBET00000002979.1">
    <property type="protein sequence ID" value="ENSLBEP00000002818.1"/>
    <property type="gene ID" value="ENSLBEG00000002217.1"/>
</dbReference>
<dbReference type="GeneTree" id="ENSGT00940000166084"/>
<evidence type="ECO:0000313" key="2">
    <source>
        <dbReference type="Proteomes" id="UP000261660"/>
    </source>
</evidence>
<dbReference type="Proteomes" id="UP000261660">
    <property type="component" value="Unplaced"/>
</dbReference>
<organism evidence="1 2">
    <name type="scientific">Labrus bergylta</name>
    <name type="common">ballan wrasse</name>
    <dbReference type="NCBI Taxonomy" id="56723"/>
    <lineage>
        <taxon>Eukaryota</taxon>
        <taxon>Metazoa</taxon>
        <taxon>Chordata</taxon>
        <taxon>Craniata</taxon>
        <taxon>Vertebrata</taxon>
        <taxon>Euteleostomi</taxon>
        <taxon>Actinopterygii</taxon>
        <taxon>Neopterygii</taxon>
        <taxon>Teleostei</taxon>
        <taxon>Neoteleostei</taxon>
        <taxon>Acanthomorphata</taxon>
        <taxon>Eupercaria</taxon>
        <taxon>Labriformes</taxon>
        <taxon>Labridae</taxon>
        <taxon>Labrus</taxon>
    </lineage>
</organism>
<reference evidence="1" key="1">
    <citation type="submission" date="2025-08" db="UniProtKB">
        <authorList>
            <consortium name="Ensembl"/>
        </authorList>
    </citation>
    <scope>IDENTIFICATION</scope>
</reference>
<protein>
    <recommendedName>
        <fullName evidence="3">Tc1-like transposase DDE domain-containing protein</fullName>
    </recommendedName>
</protein>
<sequence length="269" mass="31504">QRKAARRNYHLQTEGQVPYNGGWQRQKTTPQEDCFLTLSALRNRRHSTDLLSTQTIQNRLHAAYVRSHRAARSPAMTALHHQARLFWCLQHVHWNPNMWRNVMFSDESRFCLQQLDHRVKVWRKTRRTQCDGVGRHLPTGKTRLVIIGGNLNEDRYRDKILQPVTIPHLHSLGPNSILQDENAHQFMRDHLQNLGVERMEWPACSPDLNHIQHLWDQLGRAAHARVTNKTTLADLVEQSKIQIMMPLHIPRPYVCLSTCVLFGLRFNCF</sequence>
<dbReference type="AlphaFoldDB" id="A0A3Q3E715"/>
<proteinExistence type="predicted"/>
<dbReference type="PANTHER" id="PTHR23022">
    <property type="entry name" value="TRANSPOSABLE ELEMENT-RELATED"/>
    <property type="match status" value="1"/>
</dbReference>
<name>A0A3Q3E715_9LABR</name>
<dbReference type="InterPro" id="IPR036397">
    <property type="entry name" value="RNaseH_sf"/>
</dbReference>
<dbReference type="Gene3D" id="3.30.420.10">
    <property type="entry name" value="Ribonuclease H-like superfamily/Ribonuclease H"/>
    <property type="match status" value="1"/>
</dbReference>
<reference evidence="1" key="2">
    <citation type="submission" date="2025-09" db="UniProtKB">
        <authorList>
            <consortium name="Ensembl"/>
        </authorList>
    </citation>
    <scope>IDENTIFICATION</scope>
</reference>
<accession>A0A3Q3E715</accession>